<keyword evidence="2" id="KW-1185">Reference proteome</keyword>
<dbReference type="Proteomes" id="UP001148838">
    <property type="component" value="Unassembled WGS sequence"/>
</dbReference>
<evidence type="ECO:0000313" key="1">
    <source>
        <dbReference type="EMBL" id="KAJ4436278.1"/>
    </source>
</evidence>
<gene>
    <name evidence="1" type="ORF">ANN_18909</name>
</gene>
<reference evidence="1 2" key="1">
    <citation type="journal article" date="2022" name="Allergy">
        <title>Genome assembly and annotation of Periplaneta americana reveal a comprehensive cockroach allergen profile.</title>
        <authorList>
            <person name="Wang L."/>
            <person name="Xiong Q."/>
            <person name="Saelim N."/>
            <person name="Wang L."/>
            <person name="Nong W."/>
            <person name="Wan A.T."/>
            <person name="Shi M."/>
            <person name="Liu X."/>
            <person name="Cao Q."/>
            <person name="Hui J.H.L."/>
            <person name="Sookrung N."/>
            <person name="Leung T.F."/>
            <person name="Tungtrongchitr A."/>
            <person name="Tsui S.K.W."/>
        </authorList>
    </citation>
    <scope>NUCLEOTIDE SEQUENCE [LARGE SCALE GENOMIC DNA]</scope>
    <source>
        <strain evidence="1">PWHHKU_190912</strain>
    </source>
</reference>
<proteinExistence type="predicted"/>
<comment type="caution">
    <text evidence="1">The sequence shown here is derived from an EMBL/GenBank/DDBJ whole genome shotgun (WGS) entry which is preliminary data.</text>
</comment>
<sequence length="106" mass="11828">MDLWEIGYDARSSLKARSVSQLTIKASLKARSGFQLTIKVIEAEFGFQLTIRVEANRDQLTARARVHQLARGIPPSSLWRRLQFRVIAFRLTSSAAAAPGDASLDR</sequence>
<protein>
    <submittedName>
        <fullName evidence="1">Uncharacterized protein</fullName>
    </submittedName>
</protein>
<dbReference type="EMBL" id="JAJSOF020000023">
    <property type="protein sequence ID" value="KAJ4436278.1"/>
    <property type="molecule type" value="Genomic_DNA"/>
</dbReference>
<accession>A0ABQ8SQT5</accession>
<evidence type="ECO:0000313" key="2">
    <source>
        <dbReference type="Proteomes" id="UP001148838"/>
    </source>
</evidence>
<name>A0ABQ8SQT5_PERAM</name>
<organism evidence="1 2">
    <name type="scientific">Periplaneta americana</name>
    <name type="common">American cockroach</name>
    <name type="synonym">Blatta americana</name>
    <dbReference type="NCBI Taxonomy" id="6978"/>
    <lineage>
        <taxon>Eukaryota</taxon>
        <taxon>Metazoa</taxon>
        <taxon>Ecdysozoa</taxon>
        <taxon>Arthropoda</taxon>
        <taxon>Hexapoda</taxon>
        <taxon>Insecta</taxon>
        <taxon>Pterygota</taxon>
        <taxon>Neoptera</taxon>
        <taxon>Polyneoptera</taxon>
        <taxon>Dictyoptera</taxon>
        <taxon>Blattodea</taxon>
        <taxon>Blattoidea</taxon>
        <taxon>Blattidae</taxon>
        <taxon>Blattinae</taxon>
        <taxon>Periplaneta</taxon>
    </lineage>
</organism>